<dbReference type="AlphaFoldDB" id="A0A0J7LBC1"/>
<dbReference type="Proteomes" id="UP000036261">
    <property type="component" value="Unassembled WGS sequence"/>
</dbReference>
<gene>
    <name evidence="1" type="ORF">ACM46_01500</name>
</gene>
<dbReference type="STRING" id="558151.ACM46_01500"/>
<evidence type="ECO:0000313" key="2">
    <source>
        <dbReference type="Proteomes" id="UP000036261"/>
    </source>
</evidence>
<keyword evidence="2" id="KW-1185">Reference proteome</keyword>
<accession>A0A0J7LBC1</accession>
<sequence>MIYQYEKRLSSEAFPFFPVNPLQIYAFFPKKQNMLRYQVNTLNFSLKLQGMGFEVRDTGFVVRGFGFESKRVRVFESWRA</sequence>
<proteinExistence type="predicted"/>
<name>A0A0J7LBC1_9FLAO</name>
<protein>
    <submittedName>
        <fullName evidence="1">Uncharacterized protein</fullName>
    </submittedName>
</protein>
<organism evidence="1 2">
    <name type="scientific">Chryseobacterium angstadtii</name>
    <dbReference type="NCBI Taxonomy" id="558151"/>
    <lineage>
        <taxon>Bacteria</taxon>
        <taxon>Pseudomonadati</taxon>
        <taxon>Bacteroidota</taxon>
        <taxon>Flavobacteriia</taxon>
        <taxon>Flavobacteriales</taxon>
        <taxon>Weeksellaceae</taxon>
        <taxon>Chryseobacterium group</taxon>
        <taxon>Chryseobacterium</taxon>
    </lineage>
</organism>
<reference evidence="1 2" key="1">
    <citation type="journal article" date="2013" name="Int. J. Syst. Evol. Microbiol.">
        <title>Chryseobacterium angstadtii sp. nov., isolated from a newt tank.</title>
        <authorList>
            <person name="Kirk K.E."/>
            <person name="Hoffman J.A."/>
            <person name="Smith K.A."/>
            <person name="Strahan B.L."/>
            <person name="Failor K.C."/>
            <person name="Krebs J.E."/>
            <person name="Gale A.N."/>
            <person name="Do T.D."/>
            <person name="Sontag T.C."/>
            <person name="Batties A.M."/>
            <person name="Mistiszyn K."/>
            <person name="Newman J.D."/>
        </authorList>
    </citation>
    <scope>NUCLEOTIDE SEQUENCE [LARGE SCALE GENOMIC DNA]</scope>
    <source>
        <strain evidence="1 2">KM</strain>
    </source>
</reference>
<dbReference type="EMBL" id="LFND01000001">
    <property type="protein sequence ID" value="KMQ66255.1"/>
    <property type="molecule type" value="Genomic_DNA"/>
</dbReference>
<evidence type="ECO:0000313" key="1">
    <source>
        <dbReference type="EMBL" id="KMQ66255.1"/>
    </source>
</evidence>
<comment type="caution">
    <text evidence="1">The sequence shown here is derived from an EMBL/GenBank/DDBJ whole genome shotgun (WGS) entry which is preliminary data.</text>
</comment>